<proteinExistence type="predicted"/>
<sequence>MPEPPAGYAPLGAVDRQRQRRRRALFLQSYQFSVERRQEGPAEWLGARLARRLREVGGAVARAAGRARWWVGAGLAWAWRGWRPRADPLLGCFGSSHKYYLHDYA</sequence>
<evidence type="ECO:0000313" key="1">
    <source>
        <dbReference type="EMBL" id="KAG0544469.1"/>
    </source>
</evidence>
<organism evidence="1 2">
    <name type="scientific">Sorghum bicolor</name>
    <name type="common">Sorghum</name>
    <name type="synonym">Sorghum vulgare</name>
    <dbReference type="NCBI Taxonomy" id="4558"/>
    <lineage>
        <taxon>Eukaryota</taxon>
        <taxon>Viridiplantae</taxon>
        <taxon>Streptophyta</taxon>
        <taxon>Embryophyta</taxon>
        <taxon>Tracheophyta</taxon>
        <taxon>Spermatophyta</taxon>
        <taxon>Magnoliopsida</taxon>
        <taxon>Liliopsida</taxon>
        <taxon>Poales</taxon>
        <taxon>Poaceae</taxon>
        <taxon>PACMAD clade</taxon>
        <taxon>Panicoideae</taxon>
        <taxon>Andropogonodae</taxon>
        <taxon>Andropogoneae</taxon>
        <taxon>Sorghinae</taxon>
        <taxon>Sorghum</taxon>
    </lineage>
</organism>
<name>A0A921RPZ8_SORBI</name>
<dbReference type="Proteomes" id="UP000807115">
    <property type="component" value="Chromosome 2"/>
</dbReference>
<gene>
    <name evidence="1" type="ORF">BDA96_02G277300</name>
</gene>
<reference evidence="1" key="2">
    <citation type="submission" date="2020-10" db="EMBL/GenBank/DDBJ databases">
        <authorList>
            <person name="Cooper E.A."/>
            <person name="Brenton Z.W."/>
            <person name="Flinn B.S."/>
            <person name="Jenkins J."/>
            <person name="Shu S."/>
            <person name="Flowers D."/>
            <person name="Luo F."/>
            <person name="Wang Y."/>
            <person name="Xia P."/>
            <person name="Barry K."/>
            <person name="Daum C."/>
            <person name="Lipzen A."/>
            <person name="Yoshinaga Y."/>
            <person name="Schmutz J."/>
            <person name="Saski C."/>
            <person name="Vermerris W."/>
            <person name="Kresovich S."/>
        </authorList>
    </citation>
    <scope>NUCLEOTIDE SEQUENCE</scope>
</reference>
<protein>
    <submittedName>
        <fullName evidence="1">Uncharacterized protein</fullName>
    </submittedName>
</protein>
<evidence type="ECO:0000313" key="2">
    <source>
        <dbReference type="Proteomes" id="UP000807115"/>
    </source>
</evidence>
<dbReference type="EMBL" id="CM027681">
    <property type="protein sequence ID" value="KAG0544469.1"/>
    <property type="molecule type" value="Genomic_DNA"/>
</dbReference>
<reference evidence="1" key="1">
    <citation type="journal article" date="2019" name="BMC Genomics">
        <title>A new reference genome for Sorghum bicolor reveals high levels of sequence similarity between sweet and grain genotypes: implications for the genetics of sugar metabolism.</title>
        <authorList>
            <person name="Cooper E.A."/>
            <person name="Brenton Z.W."/>
            <person name="Flinn B.S."/>
            <person name="Jenkins J."/>
            <person name="Shu S."/>
            <person name="Flowers D."/>
            <person name="Luo F."/>
            <person name="Wang Y."/>
            <person name="Xia P."/>
            <person name="Barry K."/>
            <person name="Daum C."/>
            <person name="Lipzen A."/>
            <person name="Yoshinaga Y."/>
            <person name="Schmutz J."/>
            <person name="Saski C."/>
            <person name="Vermerris W."/>
            <person name="Kresovich S."/>
        </authorList>
    </citation>
    <scope>NUCLEOTIDE SEQUENCE</scope>
</reference>
<comment type="caution">
    <text evidence="1">The sequence shown here is derived from an EMBL/GenBank/DDBJ whole genome shotgun (WGS) entry which is preliminary data.</text>
</comment>
<dbReference type="AlphaFoldDB" id="A0A921RPZ8"/>
<accession>A0A921RPZ8</accession>